<dbReference type="OrthoDB" id="1698892at2"/>
<dbReference type="InterPro" id="IPR025642">
    <property type="entry name" value="DUF4342"/>
</dbReference>
<dbReference type="RefSeq" id="WP_009344873.1">
    <property type="nucleotide sequence ID" value="NZ_CP165621.1"/>
</dbReference>
<dbReference type="InterPro" id="IPR009060">
    <property type="entry name" value="UBA-like_sf"/>
</dbReference>
<dbReference type="Pfam" id="PF14242">
    <property type="entry name" value="DUF4342"/>
    <property type="match status" value="1"/>
</dbReference>
<dbReference type="Gene3D" id="1.10.8.10">
    <property type="entry name" value="DNA helicase RuvA subunit, C-terminal domain"/>
    <property type="match status" value="1"/>
</dbReference>
<evidence type="ECO:0000313" key="4">
    <source>
        <dbReference type="Proteomes" id="UP000255517"/>
    </source>
</evidence>
<protein>
    <recommendedName>
        <fullName evidence="2">DUF4342 domain-containing protein</fullName>
    </recommendedName>
</protein>
<evidence type="ECO:0000313" key="3">
    <source>
        <dbReference type="EMBL" id="SUB56808.1"/>
    </source>
</evidence>
<keyword evidence="1" id="KW-1133">Transmembrane helix</keyword>
<keyword evidence="1" id="KW-0812">Transmembrane</keyword>
<accession>A0A379C3Z7</accession>
<evidence type="ECO:0000256" key="1">
    <source>
        <dbReference type="SAM" id="Phobius"/>
    </source>
</evidence>
<feature type="transmembrane region" description="Helical" evidence="1">
    <location>
        <begin position="112"/>
        <end position="135"/>
    </location>
</feature>
<dbReference type="Proteomes" id="UP000255517">
    <property type="component" value="Unassembled WGS sequence"/>
</dbReference>
<name>A0A379C3Z7_9FIRM</name>
<organism evidence="3 4">
    <name type="scientific">Peptoniphilus lacrimalis</name>
    <dbReference type="NCBI Taxonomy" id="33031"/>
    <lineage>
        <taxon>Bacteria</taxon>
        <taxon>Bacillati</taxon>
        <taxon>Bacillota</taxon>
        <taxon>Tissierellia</taxon>
        <taxon>Tissierellales</taxon>
        <taxon>Peptoniphilaceae</taxon>
        <taxon>Peptoniphilus</taxon>
    </lineage>
</organism>
<gene>
    <name evidence="3" type="ORF">NCTC13149_00613</name>
</gene>
<sequence>MINLEKIDYVINTTGAGYELVREALLNSDGDVDRAIGYIEAKKFKVSQNKKDERIEAEAEVIEENESKKDIFGGVTDTLDEIIQGIKEIWRKGNASRLIVEKDNETVLSLSLTASTFGAIIAPIASILGLTVAYITDYDFKIIMADGKIIDVREYIKNKSK</sequence>
<feature type="domain" description="DUF4342" evidence="2">
    <location>
        <begin position="78"/>
        <end position="142"/>
    </location>
</feature>
<keyword evidence="1" id="KW-0472">Membrane</keyword>
<dbReference type="STRING" id="1122949.GCA_000378725_00433"/>
<dbReference type="AlphaFoldDB" id="A0A379C3Z7"/>
<dbReference type="EMBL" id="UGSZ01000001">
    <property type="protein sequence ID" value="SUB56808.1"/>
    <property type="molecule type" value="Genomic_DNA"/>
</dbReference>
<reference evidence="3 4" key="1">
    <citation type="submission" date="2018-06" db="EMBL/GenBank/DDBJ databases">
        <authorList>
            <consortium name="Pathogen Informatics"/>
            <person name="Doyle S."/>
        </authorList>
    </citation>
    <scope>NUCLEOTIDE SEQUENCE [LARGE SCALE GENOMIC DNA]</scope>
    <source>
        <strain evidence="3 4">NCTC13149</strain>
    </source>
</reference>
<proteinExistence type="predicted"/>
<evidence type="ECO:0000259" key="2">
    <source>
        <dbReference type="Pfam" id="PF14242"/>
    </source>
</evidence>
<dbReference type="SUPFAM" id="SSF46934">
    <property type="entry name" value="UBA-like"/>
    <property type="match status" value="1"/>
</dbReference>